<keyword evidence="2" id="KW-1185">Reference proteome</keyword>
<proteinExistence type="predicted"/>
<name>A0ACB6YY18_THEGA</name>
<dbReference type="Proteomes" id="UP000886501">
    <property type="component" value="Unassembled WGS sequence"/>
</dbReference>
<comment type="caution">
    <text evidence="1">The sequence shown here is derived from an EMBL/GenBank/DDBJ whole genome shotgun (WGS) entry which is preliminary data.</text>
</comment>
<protein>
    <submittedName>
        <fullName evidence="1">Uncharacterized protein</fullName>
    </submittedName>
</protein>
<organism evidence="1 2">
    <name type="scientific">Thelephora ganbajun</name>
    <name type="common">Ganba fungus</name>
    <dbReference type="NCBI Taxonomy" id="370292"/>
    <lineage>
        <taxon>Eukaryota</taxon>
        <taxon>Fungi</taxon>
        <taxon>Dikarya</taxon>
        <taxon>Basidiomycota</taxon>
        <taxon>Agaricomycotina</taxon>
        <taxon>Agaricomycetes</taxon>
        <taxon>Thelephorales</taxon>
        <taxon>Thelephoraceae</taxon>
        <taxon>Thelephora</taxon>
    </lineage>
</organism>
<reference evidence="1" key="2">
    <citation type="journal article" date="2020" name="Nat. Commun.">
        <title>Large-scale genome sequencing of mycorrhizal fungi provides insights into the early evolution of symbiotic traits.</title>
        <authorList>
            <person name="Miyauchi S."/>
            <person name="Kiss E."/>
            <person name="Kuo A."/>
            <person name="Drula E."/>
            <person name="Kohler A."/>
            <person name="Sanchez-Garcia M."/>
            <person name="Morin E."/>
            <person name="Andreopoulos B."/>
            <person name="Barry K.W."/>
            <person name="Bonito G."/>
            <person name="Buee M."/>
            <person name="Carver A."/>
            <person name="Chen C."/>
            <person name="Cichocki N."/>
            <person name="Clum A."/>
            <person name="Culley D."/>
            <person name="Crous P.W."/>
            <person name="Fauchery L."/>
            <person name="Girlanda M."/>
            <person name="Hayes R.D."/>
            <person name="Keri Z."/>
            <person name="LaButti K."/>
            <person name="Lipzen A."/>
            <person name="Lombard V."/>
            <person name="Magnuson J."/>
            <person name="Maillard F."/>
            <person name="Murat C."/>
            <person name="Nolan M."/>
            <person name="Ohm R.A."/>
            <person name="Pangilinan J."/>
            <person name="Pereira M.F."/>
            <person name="Perotto S."/>
            <person name="Peter M."/>
            <person name="Pfister S."/>
            <person name="Riley R."/>
            <person name="Sitrit Y."/>
            <person name="Stielow J.B."/>
            <person name="Szollosi G."/>
            <person name="Zifcakova L."/>
            <person name="Stursova M."/>
            <person name="Spatafora J.W."/>
            <person name="Tedersoo L."/>
            <person name="Vaario L.M."/>
            <person name="Yamada A."/>
            <person name="Yan M."/>
            <person name="Wang P."/>
            <person name="Xu J."/>
            <person name="Bruns T."/>
            <person name="Baldrian P."/>
            <person name="Vilgalys R."/>
            <person name="Dunand C."/>
            <person name="Henrissat B."/>
            <person name="Grigoriev I.V."/>
            <person name="Hibbett D."/>
            <person name="Nagy L.G."/>
            <person name="Martin F.M."/>
        </authorList>
    </citation>
    <scope>NUCLEOTIDE SEQUENCE</scope>
    <source>
        <strain evidence="1">P2</strain>
    </source>
</reference>
<sequence>MYKSPILKKAVEMLYTTFPWHTAVKLPWFRGATDRGYATCPPISFVAFAASTYHNVLDSLISGTEEIVPFSEVGYCQVYNDLYQLIEDDSAHPIFGETIHNNLQSLIVNITLGFFLTRWGWDSAPKSLNVAMEAMNIAEERSGIMSTKAAFGSISTLLMAIRSSMINNQDYVELGLYCAEICEVLDWGMNGKRLDELGQSLGKTINQLTTTVAEIRRKNDKKTIAAWKSDLNKILHVFNTKLAMNTHVMVTTILDDVLRIREEIGNKACSAQTSIPPGELPPLPPRACFRHDELIEKVIGFTQNLTPIALIGASGISKTSIALTVFHDKHIKEQFGNNHWFIRCDQFPASCPHFLSQLSAVIGTEMSIILGNVESILNPQAADAQWIDGVVEELSQINNICLCITSHISAIPPNYKSLEIPTLSMEAVQDVFYHIYENSGQSNSANNILRQLDFHLLLITLLAMVAHHNKWDTNRLAKEWEKQQTGVLRAQHNKSLTATIKLSLISPMFLKLGHDARDLLDVITFFPQGVNKDNLDWLFPTISDKENMLDKFCLLSLMYRSNGF</sequence>
<dbReference type="EMBL" id="MU118630">
    <property type="protein sequence ID" value="KAF9642177.1"/>
    <property type="molecule type" value="Genomic_DNA"/>
</dbReference>
<feature type="non-terminal residue" evidence="1">
    <location>
        <position position="564"/>
    </location>
</feature>
<accession>A0ACB6YY18</accession>
<reference evidence="1" key="1">
    <citation type="submission" date="2019-10" db="EMBL/GenBank/DDBJ databases">
        <authorList>
            <consortium name="DOE Joint Genome Institute"/>
            <person name="Kuo A."/>
            <person name="Miyauchi S."/>
            <person name="Kiss E."/>
            <person name="Drula E."/>
            <person name="Kohler A."/>
            <person name="Sanchez-Garcia M."/>
            <person name="Andreopoulos B."/>
            <person name="Barry K.W."/>
            <person name="Bonito G."/>
            <person name="Buee M."/>
            <person name="Carver A."/>
            <person name="Chen C."/>
            <person name="Cichocki N."/>
            <person name="Clum A."/>
            <person name="Culley D."/>
            <person name="Crous P.W."/>
            <person name="Fauchery L."/>
            <person name="Girlanda M."/>
            <person name="Hayes R."/>
            <person name="Keri Z."/>
            <person name="Labutti K."/>
            <person name="Lipzen A."/>
            <person name="Lombard V."/>
            <person name="Magnuson J."/>
            <person name="Maillard F."/>
            <person name="Morin E."/>
            <person name="Murat C."/>
            <person name="Nolan M."/>
            <person name="Ohm R."/>
            <person name="Pangilinan J."/>
            <person name="Pereira M."/>
            <person name="Perotto S."/>
            <person name="Peter M."/>
            <person name="Riley R."/>
            <person name="Sitrit Y."/>
            <person name="Stielow B."/>
            <person name="Szollosi G."/>
            <person name="Zifcakova L."/>
            <person name="Stursova M."/>
            <person name="Spatafora J.W."/>
            <person name="Tedersoo L."/>
            <person name="Vaario L.-M."/>
            <person name="Yamada A."/>
            <person name="Yan M."/>
            <person name="Wang P."/>
            <person name="Xu J."/>
            <person name="Bruns T."/>
            <person name="Baldrian P."/>
            <person name="Vilgalys R."/>
            <person name="Henrissat B."/>
            <person name="Grigoriev I.V."/>
            <person name="Hibbett D."/>
            <person name="Nagy L.G."/>
            <person name="Martin F.M."/>
        </authorList>
    </citation>
    <scope>NUCLEOTIDE SEQUENCE</scope>
    <source>
        <strain evidence="1">P2</strain>
    </source>
</reference>
<gene>
    <name evidence="1" type="ORF">BDM02DRAFT_3193750</name>
</gene>
<evidence type="ECO:0000313" key="2">
    <source>
        <dbReference type="Proteomes" id="UP000886501"/>
    </source>
</evidence>
<evidence type="ECO:0000313" key="1">
    <source>
        <dbReference type="EMBL" id="KAF9642177.1"/>
    </source>
</evidence>